<organism evidence="2 3">
    <name type="scientific">Boletus reticuloceps</name>
    <dbReference type="NCBI Taxonomy" id="495285"/>
    <lineage>
        <taxon>Eukaryota</taxon>
        <taxon>Fungi</taxon>
        <taxon>Dikarya</taxon>
        <taxon>Basidiomycota</taxon>
        <taxon>Agaricomycotina</taxon>
        <taxon>Agaricomycetes</taxon>
        <taxon>Agaricomycetidae</taxon>
        <taxon>Boletales</taxon>
        <taxon>Boletineae</taxon>
        <taxon>Boletaceae</taxon>
        <taxon>Boletoideae</taxon>
        <taxon>Boletus</taxon>
    </lineage>
</organism>
<dbReference type="AlphaFoldDB" id="A0A8I2Z1K3"/>
<dbReference type="Proteomes" id="UP000683000">
    <property type="component" value="Unassembled WGS sequence"/>
</dbReference>
<protein>
    <submittedName>
        <fullName evidence="2">Uncharacterized protein</fullName>
    </submittedName>
</protein>
<evidence type="ECO:0000313" key="3">
    <source>
        <dbReference type="Proteomes" id="UP000683000"/>
    </source>
</evidence>
<evidence type="ECO:0000313" key="2">
    <source>
        <dbReference type="EMBL" id="KAG6382094.1"/>
    </source>
</evidence>
<keyword evidence="3" id="KW-1185">Reference proteome</keyword>
<comment type="caution">
    <text evidence="2">The sequence shown here is derived from an EMBL/GenBank/DDBJ whole genome shotgun (WGS) entry which is preliminary data.</text>
</comment>
<name>A0A8I2Z1K3_9AGAM</name>
<evidence type="ECO:0000256" key="1">
    <source>
        <dbReference type="SAM" id="Coils"/>
    </source>
</evidence>
<sequence>MGGTHHAITQVIESSGWLLDEIALYALRCELSRDMKRALNSFQRELNNLQKLVVKISSRSRIAGLLLHDADVQTITACTTSIKTIYDKLEIKLAMDNREAIARLECQFMALSESTLLRKCECGMLAAPRGEAQENGQLSTSTCQSRDR</sequence>
<dbReference type="OrthoDB" id="10395001at2759"/>
<proteinExistence type="predicted"/>
<keyword evidence="1" id="KW-0175">Coiled coil</keyword>
<reference evidence="2" key="1">
    <citation type="submission" date="2021-03" db="EMBL/GenBank/DDBJ databases">
        <title>Evolutionary innovations through gain and loss of genes in the ectomycorrhizal Boletales.</title>
        <authorList>
            <person name="Wu G."/>
            <person name="Miyauchi S."/>
            <person name="Morin E."/>
            <person name="Yang Z.-L."/>
            <person name="Xu J."/>
            <person name="Martin F.M."/>
        </authorList>
    </citation>
    <scope>NUCLEOTIDE SEQUENCE</scope>
    <source>
        <strain evidence="2">BR01</strain>
    </source>
</reference>
<accession>A0A8I2Z1K3</accession>
<dbReference type="EMBL" id="JAGFBS010000001">
    <property type="protein sequence ID" value="KAG6382094.1"/>
    <property type="molecule type" value="Genomic_DNA"/>
</dbReference>
<gene>
    <name evidence="2" type="ORF">JVT61DRAFT_736</name>
</gene>
<feature type="coiled-coil region" evidence="1">
    <location>
        <begin position="32"/>
        <end position="59"/>
    </location>
</feature>